<dbReference type="InterPro" id="IPR007313">
    <property type="entry name" value="FxsA"/>
</dbReference>
<keyword evidence="2" id="KW-1133">Transmembrane helix</keyword>
<name>A0A8J8PDF1_9EURY</name>
<feature type="transmembrane region" description="Helical" evidence="2">
    <location>
        <begin position="28"/>
        <end position="50"/>
    </location>
</feature>
<keyword evidence="2" id="KW-0812">Transmembrane</keyword>
<evidence type="ECO:0000313" key="4">
    <source>
        <dbReference type="Proteomes" id="UP000705823"/>
    </source>
</evidence>
<dbReference type="EMBL" id="RKLU01000001">
    <property type="protein sequence ID" value="TQQ83280.1"/>
    <property type="molecule type" value="Genomic_DNA"/>
</dbReference>
<evidence type="ECO:0000256" key="1">
    <source>
        <dbReference type="SAM" id="MobiDB-lite"/>
    </source>
</evidence>
<dbReference type="RefSeq" id="WP_142978186.1">
    <property type="nucleotide sequence ID" value="NZ_RKLU01000001.1"/>
</dbReference>
<evidence type="ECO:0000256" key="2">
    <source>
        <dbReference type="SAM" id="Phobius"/>
    </source>
</evidence>
<organism evidence="3 4">
    <name type="scientific">Halonotius terrestris</name>
    <dbReference type="NCBI Taxonomy" id="2487750"/>
    <lineage>
        <taxon>Archaea</taxon>
        <taxon>Methanobacteriati</taxon>
        <taxon>Methanobacteriota</taxon>
        <taxon>Stenosarchaea group</taxon>
        <taxon>Halobacteria</taxon>
        <taxon>Halobacteriales</taxon>
        <taxon>Haloferacaceae</taxon>
        <taxon>Halonotius</taxon>
    </lineage>
</organism>
<proteinExistence type="predicted"/>
<keyword evidence="2" id="KW-0472">Membrane</keyword>
<feature type="compositionally biased region" description="Gly residues" evidence="1">
    <location>
        <begin position="147"/>
        <end position="176"/>
    </location>
</feature>
<dbReference type="PANTHER" id="PTHR35335">
    <property type="entry name" value="UPF0716 PROTEIN FXSA"/>
    <property type="match status" value="1"/>
</dbReference>
<gene>
    <name evidence="3" type="primary">fxsA</name>
    <name evidence="3" type="ORF">EGH24_00300</name>
</gene>
<feature type="compositionally biased region" description="Acidic residues" evidence="1">
    <location>
        <begin position="190"/>
        <end position="205"/>
    </location>
</feature>
<protein>
    <submittedName>
        <fullName evidence="3">Membrane protein FxsA</fullName>
    </submittedName>
</protein>
<sequence>MRTRSLLALLLLIPLVDAFVLVAIVGSGILTALQTVALVVLTGLLGMILVRAEGRNTLMRFQQKAAAGSPPTDELLDGGLLIAAGAFLLTPGLVTDLIGFLLVLPPTRYPIRVALKRWVIVPYIDKQTGGFGTGNVWTFGFPDPDGAGDGDGNPFGPGGFDGGPGAGAGGPSGTGGPSVDDTAGGQAGGSDDEEYVDVDFEVTDDGDSRSES</sequence>
<dbReference type="Proteomes" id="UP000705823">
    <property type="component" value="Unassembled WGS sequence"/>
</dbReference>
<dbReference type="OrthoDB" id="136483at2157"/>
<dbReference type="AlphaFoldDB" id="A0A8J8PDF1"/>
<comment type="caution">
    <text evidence="3">The sequence shown here is derived from an EMBL/GenBank/DDBJ whole genome shotgun (WGS) entry which is preliminary data.</text>
</comment>
<accession>A0A8J8PDF1</accession>
<dbReference type="Pfam" id="PF04186">
    <property type="entry name" value="FxsA"/>
    <property type="match status" value="1"/>
</dbReference>
<keyword evidence="4" id="KW-1185">Reference proteome</keyword>
<feature type="region of interest" description="Disordered" evidence="1">
    <location>
        <begin position="142"/>
        <end position="212"/>
    </location>
</feature>
<dbReference type="PANTHER" id="PTHR35335:SF1">
    <property type="entry name" value="UPF0716 PROTEIN FXSA"/>
    <property type="match status" value="1"/>
</dbReference>
<reference evidence="3" key="1">
    <citation type="submission" date="2019-02" db="EMBL/GenBank/DDBJ databases">
        <title>Halonotius sp. a new haloarchaeum isolated from saline soil.</title>
        <authorList>
            <person name="Duran-Viseras A."/>
            <person name="Sanchez-Porro C."/>
            <person name="Ventosa A."/>
        </authorList>
    </citation>
    <scope>NUCLEOTIDE SEQUENCE</scope>
    <source>
        <strain evidence="3">F15B</strain>
    </source>
</reference>
<feature type="transmembrane region" description="Helical" evidence="2">
    <location>
        <begin position="80"/>
        <end position="104"/>
    </location>
</feature>
<evidence type="ECO:0000313" key="3">
    <source>
        <dbReference type="EMBL" id="TQQ83280.1"/>
    </source>
</evidence>
<dbReference type="NCBIfam" id="NF008528">
    <property type="entry name" value="PRK11463.1-2"/>
    <property type="match status" value="1"/>
</dbReference>
<dbReference type="GO" id="GO:0016020">
    <property type="term" value="C:membrane"/>
    <property type="evidence" value="ECO:0007669"/>
    <property type="project" value="InterPro"/>
</dbReference>